<gene>
    <name evidence="3" type="ORF">AN218_33540</name>
</gene>
<feature type="domain" description="A-factor biosynthesis hotdog" evidence="2">
    <location>
        <begin position="229"/>
        <end position="333"/>
    </location>
</feature>
<dbReference type="EMBL" id="LJGW01000727">
    <property type="protein sequence ID" value="OEV00007.1"/>
    <property type="molecule type" value="Genomic_DNA"/>
</dbReference>
<reference evidence="3 4" key="1">
    <citation type="journal article" date="2016" name="Front. Microbiol.">
        <title>Comparative Genomics Analysis of Streptomyces Species Reveals Their Adaptation to the Marine Environment and Their Diversity at the Genomic Level.</title>
        <authorList>
            <person name="Tian X."/>
            <person name="Zhang Z."/>
            <person name="Yang T."/>
            <person name="Chen M."/>
            <person name="Li J."/>
            <person name="Chen F."/>
            <person name="Yang J."/>
            <person name="Li W."/>
            <person name="Zhang B."/>
            <person name="Zhang Z."/>
            <person name="Wu J."/>
            <person name="Zhang C."/>
            <person name="Long L."/>
            <person name="Xiao J."/>
        </authorList>
    </citation>
    <scope>NUCLEOTIDE SEQUENCE [LARGE SCALE GENOMIC DNA]</scope>
    <source>
        <strain evidence="3 4">SCSIO 10429</strain>
    </source>
</reference>
<organism evidence="3 4">
    <name type="scientific">Streptomyces nanshensis</name>
    <dbReference type="NCBI Taxonomy" id="518642"/>
    <lineage>
        <taxon>Bacteria</taxon>
        <taxon>Bacillati</taxon>
        <taxon>Actinomycetota</taxon>
        <taxon>Actinomycetes</taxon>
        <taxon>Kitasatosporales</taxon>
        <taxon>Streptomycetaceae</taxon>
        <taxon>Streptomyces</taxon>
    </lineage>
</organism>
<dbReference type="RefSeq" id="WP_070020804.1">
    <property type="nucleotide sequence ID" value="NZ_LJGW01000727.1"/>
</dbReference>
<feature type="domain" description="A-factor biosynthesis hotdog" evidence="2">
    <location>
        <begin position="24"/>
        <end position="156"/>
    </location>
</feature>
<sequence length="350" mass="37431">MALTPAVPHLPETTAYSRPVPREFVHKRAHSEVLLTGWRRTGEREFEVGAQWPRDHGFWRTDEDGTQDPMLLVETTRQVLPLLAHAAYEVPAGFQLIWDHHNCTFAAPFSAVGGAPADVVLALSASQAPRPGARQRRIQLAMTVRAADRVVGTASTVYTAHSPQVYARLRGPGTPPLPEAMAAAVAPPPAEEPSRVGRESAREVVLAPAEHGEGSADGDGGRHGQGAAGVVRRRLRVLTTSPWLFDHPVDHVPGILLMEAARQCAHLAAAPRRPRLTRMEAAFHRYVDLDAPAWVETEPGAGGNRAGEGDGDGERTLTVRVVQHGETAFTAVVGFTTDAAGASARVPGLG</sequence>
<evidence type="ECO:0000256" key="1">
    <source>
        <dbReference type="SAM" id="MobiDB-lite"/>
    </source>
</evidence>
<dbReference type="Proteomes" id="UP000176005">
    <property type="component" value="Unassembled WGS sequence"/>
</dbReference>
<feature type="compositionally biased region" description="Basic and acidic residues" evidence="1">
    <location>
        <begin position="192"/>
        <end position="201"/>
    </location>
</feature>
<evidence type="ECO:0000313" key="3">
    <source>
        <dbReference type="EMBL" id="OEV00007.1"/>
    </source>
</evidence>
<dbReference type="AlphaFoldDB" id="A0A1E7K844"/>
<evidence type="ECO:0000313" key="4">
    <source>
        <dbReference type="Proteomes" id="UP000176005"/>
    </source>
</evidence>
<feature type="region of interest" description="Disordered" evidence="1">
    <location>
        <begin position="177"/>
        <end position="201"/>
    </location>
</feature>
<evidence type="ECO:0000259" key="2">
    <source>
        <dbReference type="Pfam" id="PF03756"/>
    </source>
</evidence>
<keyword evidence="4" id="KW-1185">Reference proteome</keyword>
<dbReference type="InterPro" id="IPR005509">
    <property type="entry name" value="AfsA_hotdog_dom"/>
</dbReference>
<dbReference type="PATRIC" id="fig|518642.10.peg.383"/>
<comment type="caution">
    <text evidence="3">The sequence shown here is derived from an EMBL/GenBank/DDBJ whole genome shotgun (WGS) entry which is preliminary data.</text>
</comment>
<dbReference type="GO" id="GO:0016740">
    <property type="term" value="F:transferase activity"/>
    <property type="evidence" value="ECO:0007669"/>
    <property type="project" value="InterPro"/>
</dbReference>
<dbReference type="NCBIfam" id="NF041195">
    <property type="entry name" value="ScbA_BarX_GamBu"/>
    <property type="match status" value="1"/>
</dbReference>
<accession>A0A1E7K844</accession>
<name>A0A1E7K844_9ACTN</name>
<dbReference type="Pfam" id="PF03756">
    <property type="entry name" value="AfsA"/>
    <property type="match status" value="2"/>
</dbReference>
<dbReference type="InterPro" id="IPR047757">
    <property type="entry name" value="AfsA-like"/>
</dbReference>
<protein>
    <recommendedName>
        <fullName evidence="2">A-factor biosynthesis hotdog domain-containing protein</fullName>
    </recommendedName>
</protein>
<proteinExistence type="predicted"/>